<dbReference type="InterPro" id="IPR036388">
    <property type="entry name" value="WH-like_DNA-bd_sf"/>
</dbReference>
<dbReference type="InterPro" id="IPR036390">
    <property type="entry name" value="WH_DNA-bd_sf"/>
</dbReference>
<dbReference type="AlphaFoldDB" id="A0A2K3URZ5"/>
<dbReference type="Gene3D" id="3.40.50.1360">
    <property type="match status" value="1"/>
</dbReference>
<sequence>MLPLERQTRILDLMEVHETLLTQEIAEKVGVSEATIRRDLQGMAERGLLARTHGGAVRLQRSLTREPAFAAKSVRMPSEKGAIADYVAAHVTDGSTLIFDAGTTILEVARRLAGRPITAITLDLPAAQALAVGETEVLLLGGRVRSNSFSITGPWTEEQLRGLRADVFLMGAHAVDERGVSNAVIEEATVKRLAVDASARTLLLADHTKFGWRAMTQVCALDRVERVVSDRGSRKFGWLKESGVELSLV</sequence>
<keyword evidence="1" id="KW-0805">Transcription regulation</keyword>
<dbReference type="PROSITE" id="PS00894">
    <property type="entry name" value="HTH_DEOR_1"/>
    <property type="match status" value="1"/>
</dbReference>
<dbReference type="OrthoDB" id="9797223at2"/>
<evidence type="ECO:0000313" key="6">
    <source>
        <dbReference type="Proteomes" id="UP000236379"/>
    </source>
</evidence>
<dbReference type="PROSITE" id="PS51000">
    <property type="entry name" value="HTH_DEOR_2"/>
    <property type="match status" value="1"/>
</dbReference>
<evidence type="ECO:0000256" key="2">
    <source>
        <dbReference type="ARBA" id="ARBA00023125"/>
    </source>
</evidence>
<dbReference type="SMART" id="SM00420">
    <property type="entry name" value="HTH_DEOR"/>
    <property type="match status" value="1"/>
</dbReference>
<comment type="caution">
    <text evidence="5">The sequence shown here is derived from an EMBL/GenBank/DDBJ whole genome shotgun (WGS) entry which is preliminary data.</text>
</comment>
<feature type="domain" description="HTH deoR-type" evidence="4">
    <location>
        <begin position="3"/>
        <end position="58"/>
    </location>
</feature>
<dbReference type="PRINTS" id="PR00037">
    <property type="entry name" value="HTHLACR"/>
</dbReference>
<dbReference type="InterPro" id="IPR050313">
    <property type="entry name" value="Carb_Metab_HTH_regulators"/>
</dbReference>
<dbReference type="SMART" id="SM01134">
    <property type="entry name" value="DeoRC"/>
    <property type="match status" value="1"/>
</dbReference>
<evidence type="ECO:0000259" key="4">
    <source>
        <dbReference type="PROSITE" id="PS51000"/>
    </source>
</evidence>
<keyword evidence="3" id="KW-0804">Transcription</keyword>
<dbReference type="RefSeq" id="WP_103314125.1">
    <property type="nucleotide sequence ID" value="NZ_PPPD01000004.1"/>
</dbReference>
<evidence type="ECO:0000256" key="1">
    <source>
        <dbReference type="ARBA" id="ARBA00023015"/>
    </source>
</evidence>
<reference evidence="5 6" key="1">
    <citation type="submission" date="2018-01" db="EMBL/GenBank/DDBJ databases">
        <title>Deinococcus koreensis sp. nov., a radiation-resistant bacterium isolated from river water.</title>
        <authorList>
            <person name="Choi A."/>
        </authorList>
    </citation>
    <scope>NUCLEOTIDE SEQUENCE [LARGE SCALE GENOMIC DNA]</scope>
    <source>
        <strain evidence="5 6">SJW1-2</strain>
    </source>
</reference>
<dbReference type="Proteomes" id="UP000236379">
    <property type="component" value="Unassembled WGS sequence"/>
</dbReference>
<name>A0A2K3URZ5_9DEIO</name>
<dbReference type="InterPro" id="IPR037171">
    <property type="entry name" value="NagB/RpiA_transferase-like"/>
</dbReference>
<organism evidence="5 6">
    <name type="scientific">Deinococcus koreensis</name>
    <dbReference type="NCBI Taxonomy" id="2054903"/>
    <lineage>
        <taxon>Bacteria</taxon>
        <taxon>Thermotogati</taxon>
        <taxon>Deinococcota</taxon>
        <taxon>Deinococci</taxon>
        <taxon>Deinococcales</taxon>
        <taxon>Deinococcaceae</taxon>
        <taxon>Deinococcus</taxon>
    </lineage>
</organism>
<dbReference type="GO" id="GO:0003677">
    <property type="term" value="F:DNA binding"/>
    <property type="evidence" value="ECO:0007669"/>
    <property type="project" value="UniProtKB-KW"/>
</dbReference>
<dbReference type="SUPFAM" id="SSF100950">
    <property type="entry name" value="NagB/RpiA/CoA transferase-like"/>
    <property type="match status" value="1"/>
</dbReference>
<evidence type="ECO:0000313" key="5">
    <source>
        <dbReference type="EMBL" id="PNY79298.1"/>
    </source>
</evidence>
<dbReference type="Pfam" id="PF00455">
    <property type="entry name" value="DeoRC"/>
    <property type="match status" value="1"/>
</dbReference>
<dbReference type="GO" id="GO:0003700">
    <property type="term" value="F:DNA-binding transcription factor activity"/>
    <property type="evidence" value="ECO:0007669"/>
    <property type="project" value="InterPro"/>
</dbReference>
<keyword evidence="6" id="KW-1185">Reference proteome</keyword>
<dbReference type="InterPro" id="IPR014036">
    <property type="entry name" value="DeoR-like_C"/>
</dbReference>
<protein>
    <submittedName>
        <fullName evidence="5">DeoR/GlpR transcriptional regulator</fullName>
    </submittedName>
</protein>
<gene>
    <name evidence="5" type="ORF">CVO96_19410</name>
</gene>
<dbReference type="SUPFAM" id="SSF46785">
    <property type="entry name" value="Winged helix' DNA-binding domain"/>
    <property type="match status" value="1"/>
</dbReference>
<dbReference type="InterPro" id="IPR018356">
    <property type="entry name" value="Tscrpt_reg_HTH_DeoR_CS"/>
</dbReference>
<proteinExistence type="predicted"/>
<dbReference type="PANTHER" id="PTHR30363">
    <property type="entry name" value="HTH-TYPE TRANSCRIPTIONAL REGULATOR SRLR-RELATED"/>
    <property type="match status" value="1"/>
</dbReference>
<dbReference type="Pfam" id="PF08220">
    <property type="entry name" value="HTH_DeoR"/>
    <property type="match status" value="1"/>
</dbReference>
<dbReference type="PANTHER" id="PTHR30363:SF44">
    <property type="entry name" value="AGA OPERON TRANSCRIPTIONAL REPRESSOR-RELATED"/>
    <property type="match status" value="1"/>
</dbReference>
<keyword evidence="2" id="KW-0238">DNA-binding</keyword>
<evidence type="ECO:0000256" key="3">
    <source>
        <dbReference type="ARBA" id="ARBA00023163"/>
    </source>
</evidence>
<accession>A0A2K3URZ5</accession>
<dbReference type="Gene3D" id="1.10.10.10">
    <property type="entry name" value="Winged helix-like DNA-binding domain superfamily/Winged helix DNA-binding domain"/>
    <property type="match status" value="1"/>
</dbReference>
<dbReference type="EMBL" id="PPPD01000004">
    <property type="protein sequence ID" value="PNY79298.1"/>
    <property type="molecule type" value="Genomic_DNA"/>
</dbReference>
<dbReference type="InterPro" id="IPR001034">
    <property type="entry name" value="DeoR_HTH"/>
</dbReference>